<feature type="domain" description="O-acyltransferase WSD1 C-terminal" evidence="12">
    <location>
        <begin position="350"/>
        <end position="501"/>
    </location>
</feature>
<dbReference type="Proteomes" id="UP000184096">
    <property type="component" value="Chromosome I"/>
</dbReference>
<dbReference type="PANTHER" id="PTHR31650">
    <property type="entry name" value="O-ACYLTRANSFERASE (WSD1-LIKE) FAMILY PROTEIN"/>
    <property type="match status" value="1"/>
</dbReference>
<dbReference type="Pfam" id="PF06974">
    <property type="entry name" value="WS_DGAT_C"/>
    <property type="match status" value="1"/>
</dbReference>
<accession>A0A1M7T4C1</accession>
<evidence type="ECO:0000259" key="11">
    <source>
        <dbReference type="Pfam" id="PF03007"/>
    </source>
</evidence>
<evidence type="ECO:0000256" key="2">
    <source>
        <dbReference type="ARBA" id="ARBA00005189"/>
    </source>
</evidence>
<evidence type="ECO:0000256" key="10">
    <source>
        <dbReference type="ARBA" id="ARBA00048109"/>
    </source>
</evidence>
<comment type="catalytic activity">
    <reaction evidence="10">
        <text>an acyl-CoA + a 1,2-diacyl-sn-glycerol = a triacyl-sn-glycerol + CoA</text>
        <dbReference type="Rhea" id="RHEA:10868"/>
        <dbReference type="ChEBI" id="CHEBI:17815"/>
        <dbReference type="ChEBI" id="CHEBI:57287"/>
        <dbReference type="ChEBI" id="CHEBI:58342"/>
        <dbReference type="ChEBI" id="CHEBI:64615"/>
        <dbReference type="EC" id="2.3.1.20"/>
    </reaction>
</comment>
<evidence type="ECO:0000259" key="12">
    <source>
        <dbReference type="Pfam" id="PF06974"/>
    </source>
</evidence>
<comment type="similarity">
    <text evidence="3">Belongs to the long-chain O-acyltransferase family.</text>
</comment>
<dbReference type="GO" id="GO:0001666">
    <property type="term" value="P:response to hypoxia"/>
    <property type="evidence" value="ECO:0007669"/>
    <property type="project" value="TreeGrafter"/>
</dbReference>
<name>A0A1M7T4C1_9BRAD</name>
<sequence length="510" mass="55625">MARTIRKLTAADASYLYLETPEVPMHIGSMAIFQLPDNYRGDFFEDLKTMIGRRLHLAPMLRWKLAHTPLDIDHPSWTEDDQFDIDRHIFRGALPAPSDHATLQRIVGWLHAKLLNRARPLWEVYVFDCLPDNQVAIYSKMHHACIDGGAGAAMAQIIYDASPSPREVDAPPAPKTPTTDDGRDFVSALVASSLEFWTLGEQERLSASVEVPRTGKSDLVSVLVDSAIQGLHQRNKFLAGLPQVIEMANELGNKLIGASRLDDLRKLVAPPTIINGSISSERSYATVTLPMTRMKAIAAKSGTKLNDVVLAVSSGVVREHLLEQGALPEKSLTAFVPISTREAGDSSASNKVMGMICSLHTEIEDQKQRLEAIVADSAKSKELTSPFRRLAPLVEDSIALGSPMGNQLFALVYSRSNLPNVLPPAVNVAISNVPGPRVALYANGAELLHSYPVSIVTHGMGLNITLQSYRDHLDFGFTAAANILPNVQSLADAMPIELDRLERAWGLAAS</sequence>
<dbReference type="GO" id="GO:0051701">
    <property type="term" value="P:biological process involved in interaction with host"/>
    <property type="evidence" value="ECO:0007669"/>
    <property type="project" value="TreeGrafter"/>
</dbReference>
<dbReference type="GO" id="GO:0019432">
    <property type="term" value="P:triglyceride biosynthetic process"/>
    <property type="evidence" value="ECO:0007669"/>
    <property type="project" value="UniProtKB-UniPathway"/>
</dbReference>
<evidence type="ECO:0000256" key="4">
    <source>
        <dbReference type="ARBA" id="ARBA00013244"/>
    </source>
</evidence>
<comment type="pathway">
    <text evidence="2">Lipid metabolism.</text>
</comment>
<evidence type="ECO:0000256" key="5">
    <source>
        <dbReference type="ARBA" id="ARBA00022516"/>
    </source>
</evidence>
<keyword evidence="9 13" id="KW-0012">Acyltransferase</keyword>
<evidence type="ECO:0000256" key="6">
    <source>
        <dbReference type="ARBA" id="ARBA00022679"/>
    </source>
</evidence>
<dbReference type="NCBIfam" id="TIGR02946">
    <property type="entry name" value="acyl_WS_DGAT"/>
    <property type="match status" value="1"/>
</dbReference>
<dbReference type="AlphaFoldDB" id="A0A1M7T4C1"/>
<evidence type="ECO:0000256" key="7">
    <source>
        <dbReference type="ARBA" id="ARBA00022798"/>
    </source>
</evidence>
<proteinExistence type="inferred from homology"/>
<dbReference type="Pfam" id="PF03007">
    <property type="entry name" value="WS_DGAT_cat"/>
    <property type="match status" value="1"/>
</dbReference>
<gene>
    <name evidence="13" type="ORF">SAMN05444170_0727</name>
</gene>
<evidence type="ECO:0000256" key="3">
    <source>
        <dbReference type="ARBA" id="ARBA00009587"/>
    </source>
</evidence>
<organism evidence="13 14">
    <name type="scientific">Bradyrhizobium erythrophlei</name>
    <dbReference type="NCBI Taxonomy" id="1437360"/>
    <lineage>
        <taxon>Bacteria</taxon>
        <taxon>Pseudomonadati</taxon>
        <taxon>Pseudomonadota</taxon>
        <taxon>Alphaproteobacteria</taxon>
        <taxon>Hyphomicrobiales</taxon>
        <taxon>Nitrobacteraceae</taxon>
        <taxon>Bradyrhizobium</taxon>
    </lineage>
</organism>
<dbReference type="EMBL" id="LT670849">
    <property type="protein sequence ID" value="SHN65512.1"/>
    <property type="molecule type" value="Genomic_DNA"/>
</dbReference>
<dbReference type="InterPro" id="IPR009721">
    <property type="entry name" value="O-acyltransferase_WSD1_C"/>
</dbReference>
<dbReference type="InterPro" id="IPR004255">
    <property type="entry name" value="O-acyltransferase_WSD1_N"/>
</dbReference>
<dbReference type="RefSeq" id="WP_072816732.1">
    <property type="nucleotide sequence ID" value="NZ_LT670849.1"/>
</dbReference>
<dbReference type="InterPro" id="IPR045034">
    <property type="entry name" value="O-acyltransferase_WSD1-like"/>
</dbReference>
<dbReference type="GO" id="GO:0071731">
    <property type="term" value="P:response to nitric oxide"/>
    <property type="evidence" value="ECO:0007669"/>
    <property type="project" value="TreeGrafter"/>
</dbReference>
<dbReference type="GO" id="GO:0005886">
    <property type="term" value="C:plasma membrane"/>
    <property type="evidence" value="ECO:0007669"/>
    <property type="project" value="TreeGrafter"/>
</dbReference>
<dbReference type="OrthoDB" id="7440981at2"/>
<dbReference type="GO" id="GO:0004144">
    <property type="term" value="F:diacylglycerol O-acyltransferase activity"/>
    <property type="evidence" value="ECO:0007669"/>
    <property type="project" value="UniProtKB-EC"/>
</dbReference>
<keyword evidence="14" id="KW-1185">Reference proteome</keyword>
<dbReference type="EC" id="2.3.1.20" evidence="4"/>
<evidence type="ECO:0000256" key="9">
    <source>
        <dbReference type="ARBA" id="ARBA00023315"/>
    </source>
</evidence>
<protein>
    <recommendedName>
        <fullName evidence="4">diacylglycerol O-acyltransferase</fullName>
        <ecNumber evidence="4">2.3.1.20</ecNumber>
    </recommendedName>
</protein>
<keyword evidence="7" id="KW-0319">Glycerol metabolism</keyword>
<dbReference type="PANTHER" id="PTHR31650:SF1">
    <property type="entry name" value="WAX ESTER SYNTHASE_DIACYLGLYCEROL ACYLTRANSFERASE 4-RELATED"/>
    <property type="match status" value="1"/>
</dbReference>
<reference evidence="14" key="1">
    <citation type="submission" date="2016-11" db="EMBL/GenBank/DDBJ databases">
        <authorList>
            <person name="Varghese N."/>
            <person name="Submissions S."/>
        </authorList>
    </citation>
    <scope>NUCLEOTIDE SEQUENCE [LARGE SCALE GENOMIC DNA]</scope>
    <source>
        <strain evidence="14">GAS401</strain>
    </source>
</reference>
<comment type="pathway">
    <text evidence="1">Glycerolipid metabolism; triacylglycerol biosynthesis.</text>
</comment>
<feature type="domain" description="O-acyltransferase WSD1-like N-terminal" evidence="11">
    <location>
        <begin position="8"/>
        <end position="309"/>
    </location>
</feature>
<dbReference type="GO" id="GO:0006071">
    <property type="term" value="P:glycerol metabolic process"/>
    <property type="evidence" value="ECO:0007669"/>
    <property type="project" value="UniProtKB-KW"/>
</dbReference>
<evidence type="ECO:0000313" key="13">
    <source>
        <dbReference type="EMBL" id="SHN65512.1"/>
    </source>
</evidence>
<dbReference type="SUPFAM" id="SSF52777">
    <property type="entry name" value="CoA-dependent acyltransferases"/>
    <property type="match status" value="1"/>
</dbReference>
<keyword evidence="6 13" id="KW-0808">Transferase</keyword>
<evidence type="ECO:0000313" key="14">
    <source>
        <dbReference type="Proteomes" id="UP000184096"/>
    </source>
</evidence>
<evidence type="ECO:0000256" key="8">
    <source>
        <dbReference type="ARBA" id="ARBA00023098"/>
    </source>
</evidence>
<evidence type="ECO:0000256" key="1">
    <source>
        <dbReference type="ARBA" id="ARBA00004771"/>
    </source>
</evidence>
<dbReference type="InterPro" id="IPR014292">
    <property type="entry name" value="Acyl_transf_WS/DGAT"/>
</dbReference>
<keyword evidence="8" id="KW-0443">Lipid metabolism</keyword>
<keyword evidence="5" id="KW-0444">Lipid biosynthesis</keyword>
<dbReference type="UniPathway" id="UPA00282"/>